<dbReference type="Proteomes" id="UP000308836">
    <property type="component" value="Unassembled WGS sequence"/>
</dbReference>
<organism evidence="1 2">
    <name type="scientific">Dubosiella muris</name>
    <dbReference type="NCBI Taxonomy" id="3038133"/>
    <lineage>
        <taxon>Bacteria</taxon>
        <taxon>Bacillati</taxon>
        <taxon>Bacillota</taxon>
        <taxon>Erysipelotrichia</taxon>
        <taxon>Erysipelotrichales</taxon>
        <taxon>Erysipelotrichaceae</taxon>
        <taxon>Dubosiella</taxon>
    </lineage>
</organism>
<evidence type="ECO:0000313" key="1">
    <source>
        <dbReference type="EMBL" id="TGY65580.1"/>
    </source>
</evidence>
<evidence type="ECO:0000313" key="2">
    <source>
        <dbReference type="Proteomes" id="UP000308836"/>
    </source>
</evidence>
<keyword evidence="2" id="KW-1185">Reference proteome</keyword>
<reference evidence="1" key="1">
    <citation type="submission" date="2019-04" db="EMBL/GenBank/DDBJ databases">
        <title>Microbes associate with the intestines of laboratory mice.</title>
        <authorList>
            <person name="Navarre W."/>
            <person name="Wong E."/>
            <person name="Huang K."/>
            <person name="Tropini C."/>
            <person name="Ng K."/>
            <person name="Yu B."/>
        </authorList>
    </citation>
    <scope>NUCLEOTIDE SEQUENCE</scope>
    <source>
        <strain evidence="1">NM09_H32</strain>
    </source>
</reference>
<name>A0AC61R697_9FIRM</name>
<proteinExistence type="predicted"/>
<protein>
    <submittedName>
        <fullName evidence="1">Uncharacterized protein</fullName>
    </submittedName>
</protein>
<gene>
    <name evidence="1" type="ORF">E5336_07765</name>
</gene>
<dbReference type="EMBL" id="SRYG01000015">
    <property type="protein sequence ID" value="TGY65580.1"/>
    <property type="molecule type" value="Genomic_DNA"/>
</dbReference>
<sequence>MPIQTILGAIILFGGLVGVYIVLFLMNKRTPLPPGCENLKADCDGCKDYSCMNNPNHDKTKGGS</sequence>
<accession>A0AC61R697</accession>
<comment type="caution">
    <text evidence="1">The sequence shown here is derived from an EMBL/GenBank/DDBJ whole genome shotgun (WGS) entry which is preliminary data.</text>
</comment>